<evidence type="ECO:0000313" key="2">
    <source>
        <dbReference type="Proteomes" id="UP000190367"/>
    </source>
</evidence>
<dbReference type="Proteomes" id="UP000190367">
    <property type="component" value="Unassembled WGS sequence"/>
</dbReference>
<organism evidence="1 2">
    <name type="scientific">Chitinophaga eiseniae</name>
    <dbReference type="NCBI Taxonomy" id="634771"/>
    <lineage>
        <taxon>Bacteria</taxon>
        <taxon>Pseudomonadati</taxon>
        <taxon>Bacteroidota</taxon>
        <taxon>Chitinophagia</taxon>
        <taxon>Chitinophagales</taxon>
        <taxon>Chitinophagaceae</taxon>
        <taxon>Chitinophaga</taxon>
    </lineage>
</organism>
<proteinExistence type="predicted"/>
<evidence type="ECO:0000313" key="1">
    <source>
        <dbReference type="EMBL" id="SKA45991.1"/>
    </source>
</evidence>
<dbReference type="EMBL" id="FUWZ01000007">
    <property type="protein sequence ID" value="SKA45991.1"/>
    <property type="molecule type" value="Genomic_DNA"/>
</dbReference>
<dbReference type="STRING" id="634771.SAMN04488128_107162"/>
<accession>A0A1T4U0D3</accession>
<gene>
    <name evidence="1" type="ORF">SAMN04488128_107162</name>
</gene>
<sequence length="103" mass="11820">MWACVSAQERISGSGMYFLAYRFAGVFIPKKLSNRSAAYLLQSGKCFSIKKFLIFTAEKLKPSGSILPEHSHTGFFLHCMTIRIRQTNRVSGDILYHYFFEEP</sequence>
<reference evidence="2" key="1">
    <citation type="submission" date="2017-02" db="EMBL/GenBank/DDBJ databases">
        <authorList>
            <person name="Varghese N."/>
            <person name="Submissions S."/>
        </authorList>
    </citation>
    <scope>NUCLEOTIDE SEQUENCE [LARGE SCALE GENOMIC DNA]</scope>
    <source>
        <strain evidence="2">DSM 22224</strain>
    </source>
</reference>
<protein>
    <submittedName>
        <fullName evidence="1">Uncharacterized protein</fullName>
    </submittedName>
</protein>
<dbReference type="AlphaFoldDB" id="A0A1T4U0D3"/>
<keyword evidence="2" id="KW-1185">Reference proteome</keyword>
<name>A0A1T4U0D3_9BACT</name>